<protein>
    <submittedName>
        <fullName evidence="2">Uncharacterized protein</fullName>
    </submittedName>
</protein>
<keyword evidence="1" id="KW-0472">Membrane</keyword>
<sequence>MRPGRDRRGLLQPPAAKTLVDRLATGESVAGILIALTVLVVLGAAAVKAFGAFTHRRGR</sequence>
<name>A0ABU0RXM9_9ACTN</name>
<keyword evidence="1" id="KW-1133">Transmembrane helix</keyword>
<evidence type="ECO:0000256" key="1">
    <source>
        <dbReference type="SAM" id="Phobius"/>
    </source>
</evidence>
<organism evidence="2 3">
    <name type="scientific">Streptomyces turgidiscabies</name>
    <dbReference type="NCBI Taxonomy" id="85558"/>
    <lineage>
        <taxon>Bacteria</taxon>
        <taxon>Bacillati</taxon>
        <taxon>Actinomycetota</taxon>
        <taxon>Actinomycetes</taxon>
        <taxon>Kitasatosporales</taxon>
        <taxon>Streptomycetaceae</taxon>
        <taxon>Streptomyces</taxon>
    </lineage>
</organism>
<keyword evidence="1" id="KW-0812">Transmembrane</keyword>
<dbReference type="EMBL" id="JAUSZS010000008">
    <property type="protein sequence ID" value="MDQ0936721.1"/>
    <property type="molecule type" value="Genomic_DNA"/>
</dbReference>
<accession>A0ABU0RXM9</accession>
<evidence type="ECO:0000313" key="3">
    <source>
        <dbReference type="Proteomes" id="UP001223072"/>
    </source>
</evidence>
<dbReference type="RefSeq" id="WP_307630086.1">
    <property type="nucleotide sequence ID" value="NZ_JAUSZS010000008.1"/>
</dbReference>
<gene>
    <name evidence="2" type="ORF">QFZ49_006696</name>
</gene>
<dbReference type="Proteomes" id="UP001223072">
    <property type="component" value="Unassembled WGS sequence"/>
</dbReference>
<comment type="caution">
    <text evidence="2">The sequence shown here is derived from an EMBL/GenBank/DDBJ whole genome shotgun (WGS) entry which is preliminary data.</text>
</comment>
<keyword evidence="3" id="KW-1185">Reference proteome</keyword>
<reference evidence="2 3" key="1">
    <citation type="submission" date="2023-07" db="EMBL/GenBank/DDBJ databases">
        <title>Comparative genomics of wheat-associated soil bacteria to identify genetic determinants of phenazine resistance.</title>
        <authorList>
            <person name="Mouncey N."/>
        </authorList>
    </citation>
    <scope>NUCLEOTIDE SEQUENCE [LARGE SCALE GENOMIC DNA]</scope>
    <source>
        <strain evidence="2 3">W2I16</strain>
    </source>
</reference>
<proteinExistence type="predicted"/>
<feature type="transmembrane region" description="Helical" evidence="1">
    <location>
        <begin position="29"/>
        <end position="53"/>
    </location>
</feature>
<evidence type="ECO:0000313" key="2">
    <source>
        <dbReference type="EMBL" id="MDQ0936721.1"/>
    </source>
</evidence>